<keyword evidence="3" id="KW-1185">Reference proteome</keyword>
<organism evidence="2 3">
    <name type="scientific">Glossina palpalis gambiensis</name>
    <dbReference type="NCBI Taxonomy" id="67801"/>
    <lineage>
        <taxon>Eukaryota</taxon>
        <taxon>Metazoa</taxon>
        <taxon>Ecdysozoa</taxon>
        <taxon>Arthropoda</taxon>
        <taxon>Hexapoda</taxon>
        <taxon>Insecta</taxon>
        <taxon>Pterygota</taxon>
        <taxon>Neoptera</taxon>
        <taxon>Endopterygota</taxon>
        <taxon>Diptera</taxon>
        <taxon>Brachycera</taxon>
        <taxon>Muscomorpha</taxon>
        <taxon>Hippoboscoidea</taxon>
        <taxon>Glossinidae</taxon>
        <taxon>Glossina</taxon>
    </lineage>
</organism>
<feature type="compositionally biased region" description="Basic and acidic residues" evidence="1">
    <location>
        <begin position="647"/>
        <end position="658"/>
    </location>
</feature>
<accession>A0A1B0B1F8</accession>
<evidence type="ECO:0000313" key="2">
    <source>
        <dbReference type="EnsemblMetazoa" id="GPPI015708-PA"/>
    </source>
</evidence>
<feature type="region of interest" description="Disordered" evidence="1">
    <location>
        <begin position="647"/>
        <end position="666"/>
    </location>
</feature>
<sequence>SSLLSSCSLVLLSTFQKRIKGKLDSCIVIFERNSSQTALKFSKHNSLINISSKQTENKTKFSKTQNMCSKAENNKREKQDSLASPTNSSEHLLSVISNLYLNIGQRLHLDFAPYCLDDPTYCHHRHSHADKPKMASRSQLYALRIAFEQLRYVTSINLTTDMCLRGEFPGVTCFINLLESILSLNCTIEQQPNIMLQQCYNKYIELFLMIVRTFPPCWQGMRHHYIDFLNRGLDTRKLSSNEETLPSKSSKVCDILLDLLEDLLKICSPSDLSSPQGDAINMPPTFMDANPADSFRDDSFSSEYEQHERQLHTNVALTLVQRLERLFVALSLILNALEYDLATWLLQYNKNPNDCICSENGPLIVAVCGLTQFTRMTKMVRRIFTVFSDAVAKSLCKSRLQVLERYISLLMIASNTMDMENTVNGVKYPVLGDKTRLLIKDFFEIFKEHNRGDVTSYMETIELLRISFVRYEFIDSLLFINSEPLTPQKIALDMTKKHWLKTKEDISCEQYLHLSLNALRSYCDWHGLKTYVITKPGKIAPLTTANHSVHRLAMLGSGSVSLKGMAKNIKQLEAKLKMTVPVCKPKVTLPLADICIDETILRKYREDLKLIVDLHNVLLKQKQEYPQVDFSEWLNFLPDFIPEKDARSTSNDCNKDESGAGYHNFQRHPHRDITATKALMFNLLDEKHE</sequence>
<dbReference type="Proteomes" id="UP000092460">
    <property type="component" value="Unassembled WGS sequence"/>
</dbReference>
<feature type="region of interest" description="Disordered" evidence="1">
    <location>
        <begin position="58"/>
        <end position="85"/>
    </location>
</feature>
<proteinExistence type="predicted"/>
<protein>
    <submittedName>
        <fullName evidence="2">Uncharacterized protein</fullName>
    </submittedName>
</protein>
<name>A0A1B0B1F8_9MUSC</name>
<reference evidence="3" key="1">
    <citation type="submission" date="2015-01" db="EMBL/GenBank/DDBJ databases">
        <authorList>
            <person name="Aksoy S."/>
            <person name="Warren W."/>
            <person name="Wilson R.K."/>
        </authorList>
    </citation>
    <scope>NUCLEOTIDE SEQUENCE [LARGE SCALE GENOMIC DNA]</scope>
    <source>
        <strain evidence="3">IAEA</strain>
    </source>
</reference>
<dbReference type="EMBL" id="JXJN01007126">
    <property type="status" value="NOT_ANNOTATED_CDS"/>
    <property type="molecule type" value="Genomic_DNA"/>
</dbReference>
<reference evidence="2" key="2">
    <citation type="submission" date="2020-05" db="UniProtKB">
        <authorList>
            <consortium name="EnsemblMetazoa"/>
        </authorList>
    </citation>
    <scope>IDENTIFICATION</scope>
    <source>
        <strain evidence="2">IAEA</strain>
    </source>
</reference>
<evidence type="ECO:0000313" key="3">
    <source>
        <dbReference type="Proteomes" id="UP000092460"/>
    </source>
</evidence>
<dbReference type="VEuPathDB" id="VectorBase:GPPI015708"/>
<dbReference type="STRING" id="67801.A0A1B0B1F8"/>
<dbReference type="AlphaFoldDB" id="A0A1B0B1F8"/>
<evidence type="ECO:0000256" key="1">
    <source>
        <dbReference type="SAM" id="MobiDB-lite"/>
    </source>
</evidence>
<dbReference type="EnsemblMetazoa" id="GPPI015708-RA">
    <property type="protein sequence ID" value="GPPI015708-PA"/>
    <property type="gene ID" value="GPPI015708"/>
</dbReference>